<evidence type="ECO:0000256" key="9">
    <source>
        <dbReference type="ARBA" id="ARBA00047890"/>
    </source>
</evidence>
<comment type="pathway">
    <text evidence="1">Purine metabolism; 7-cyano-7-deazaguanine biosynthesis.</text>
</comment>
<evidence type="ECO:0000256" key="2">
    <source>
        <dbReference type="ARBA" id="ARBA00022598"/>
    </source>
</evidence>
<comment type="caution">
    <text evidence="10">The sequence shown here is derived from an EMBL/GenBank/DDBJ whole genome shotgun (WGS) entry which is preliminary data.</text>
</comment>
<dbReference type="EMBL" id="BARS01022879">
    <property type="protein sequence ID" value="GAG05064.1"/>
    <property type="molecule type" value="Genomic_DNA"/>
</dbReference>
<organism evidence="10">
    <name type="scientific">marine sediment metagenome</name>
    <dbReference type="NCBI Taxonomy" id="412755"/>
    <lineage>
        <taxon>unclassified sequences</taxon>
        <taxon>metagenomes</taxon>
        <taxon>ecological metagenomes</taxon>
    </lineage>
</organism>
<reference evidence="10" key="1">
    <citation type="journal article" date="2014" name="Front. Microbiol.">
        <title>High frequency of phylogenetically diverse reductive dehalogenase-homologous genes in deep subseafloor sedimentary metagenomes.</title>
        <authorList>
            <person name="Kawai M."/>
            <person name="Futagami T."/>
            <person name="Toyoda A."/>
            <person name="Takaki Y."/>
            <person name="Nishi S."/>
            <person name="Hori S."/>
            <person name="Arai W."/>
            <person name="Tsubouchi T."/>
            <person name="Morono Y."/>
            <person name="Uchiyama I."/>
            <person name="Ito T."/>
            <person name="Fujiyama A."/>
            <person name="Inagaki F."/>
            <person name="Takami H."/>
        </authorList>
    </citation>
    <scope>NUCLEOTIDE SEQUENCE</scope>
    <source>
        <strain evidence="10">Expedition CK06-06</strain>
    </source>
</reference>
<protein>
    <recommendedName>
        <fullName evidence="8">7-cyano-7-deazaguanine synthase</fullName>
        <ecNumber evidence="8">6.3.4.20</ecNumber>
    </recommendedName>
</protein>
<evidence type="ECO:0000313" key="10">
    <source>
        <dbReference type="EMBL" id="GAG05064.1"/>
    </source>
</evidence>
<dbReference type="GO" id="GO:0046872">
    <property type="term" value="F:metal ion binding"/>
    <property type="evidence" value="ECO:0007669"/>
    <property type="project" value="UniProtKB-KW"/>
</dbReference>
<dbReference type="Pfam" id="PF06508">
    <property type="entry name" value="QueC"/>
    <property type="match status" value="1"/>
</dbReference>
<evidence type="ECO:0000256" key="5">
    <source>
        <dbReference type="ARBA" id="ARBA00022833"/>
    </source>
</evidence>
<evidence type="ECO:0000256" key="8">
    <source>
        <dbReference type="ARBA" id="ARBA00039149"/>
    </source>
</evidence>
<keyword evidence="3" id="KW-0479">Metal-binding</keyword>
<sequence>STYVPFRNGIFLALAAAWAEVVGIKEIICGFNVIDSPNYPDTRKQFVQAMQEAINLGTKASISPEKIQIIAPFLKMKKSDIIKEGLSLSVDYSFAISCYCGEEIPCQKCSSCVLRQKAWEEVGLKDPLILRLEEEGKI</sequence>
<dbReference type="PANTHER" id="PTHR42914:SF1">
    <property type="entry name" value="7-CYANO-7-DEAZAGUANINE SYNTHASE"/>
    <property type="match status" value="1"/>
</dbReference>
<dbReference type="Gene3D" id="3.40.50.620">
    <property type="entry name" value="HUPs"/>
    <property type="match status" value="1"/>
</dbReference>
<accession>X0UH64</accession>
<dbReference type="InterPro" id="IPR014729">
    <property type="entry name" value="Rossmann-like_a/b/a_fold"/>
</dbReference>
<dbReference type="PANTHER" id="PTHR42914">
    <property type="entry name" value="7-CYANO-7-DEAZAGUANINE SYNTHASE"/>
    <property type="match status" value="1"/>
</dbReference>
<gene>
    <name evidence="10" type="ORF">S01H1_36509</name>
</gene>
<evidence type="ECO:0000256" key="7">
    <source>
        <dbReference type="ARBA" id="ARBA00037993"/>
    </source>
</evidence>
<feature type="non-terminal residue" evidence="10">
    <location>
        <position position="1"/>
    </location>
</feature>
<evidence type="ECO:0000256" key="4">
    <source>
        <dbReference type="ARBA" id="ARBA00022741"/>
    </source>
</evidence>
<keyword evidence="6" id="KW-0067">ATP-binding</keyword>
<evidence type="ECO:0000256" key="3">
    <source>
        <dbReference type="ARBA" id="ARBA00022723"/>
    </source>
</evidence>
<proteinExistence type="inferred from homology"/>
<dbReference type="GO" id="GO:0005524">
    <property type="term" value="F:ATP binding"/>
    <property type="evidence" value="ECO:0007669"/>
    <property type="project" value="UniProtKB-KW"/>
</dbReference>
<name>X0UH64_9ZZZZ</name>
<evidence type="ECO:0000256" key="6">
    <source>
        <dbReference type="ARBA" id="ARBA00022840"/>
    </source>
</evidence>
<keyword evidence="5" id="KW-0862">Zinc</keyword>
<comment type="catalytic activity">
    <reaction evidence="9">
        <text>7-carboxy-7-carbaguanine + NH4(+) + 2 ATP = 7-cyano-7-carbaguanine + 2 AMP + 2 diphosphate + 2 H(+)</text>
        <dbReference type="Rhea" id="RHEA:27982"/>
        <dbReference type="ChEBI" id="CHEBI:15378"/>
        <dbReference type="ChEBI" id="CHEBI:28938"/>
        <dbReference type="ChEBI" id="CHEBI:30616"/>
        <dbReference type="ChEBI" id="CHEBI:33019"/>
        <dbReference type="ChEBI" id="CHEBI:45075"/>
        <dbReference type="ChEBI" id="CHEBI:61036"/>
        <dbReference type="ChEBI" id="CHEBI:456215"/>
        <dbReference type="EC" id="6.3.4.20"/>
    </reaction>
</comment>
<dbReference type="AlphaFoldDB" id="X0UH64"/>
<evidence type="ECO:0000256" key="1">
    <source>
        <dbReference type="ARBA" id="ARBA00005061"/>
    </source>
</evidence>
<comment type="similarity">
    <text evidence="7">Belongs to the QueC family.</text>
</comment>
<keyword evidence="4" id="KW-0547">Nucleotide-binding</keyword>
<dbReference type="EC" id="6.3.4.20" evidence="8"/>
<keyword evidence="2" id="KW-0436">Ligase</keyword>
<dbReference type="SUPFAM" id="SSF52402">
    <property type="entry name" value="Adenine nucleotide alpha hydrolases-like"/>
    <property type="match status" value="1"/>
</dbReference>
<dbReference type="GO" id="GO:0016874">
    <property type="term" value="F:ligase activity"/>
    <property type="evidence" value="ECO:0007669"/>
    <property type="project" value="UniProtKB-KW"/>
</dbReference>
<dbReference type="InterPro" id="IPR018317">
    <property type="entry name" value="QueC"/>
</dbReference>